<accession>A0A4Y3VTT6</accession>
<keyword evidence="2" id="KW-0238">DNA-binding</keyword>
<dbReference type="InterPro" id="IPR036388">
    <property type="entry name" value="WH-like_DNA-bd_sf"/>
</dbReference>
<dbReference type="GO" id="GO:0043565">
    <property type="term" value="F:sequence-specific DNA binding"/>
    <property type="evidence" value="ECO:0007669"/>
    <property type="project" value="InterPro"/>
</dbReference>
<dbReference type="GO" id="GO:0043200">
    <property type="term" value="P:response to amino acid"/>
    <property type="evidence" value="ECO:0007669"/>
    <property type="project" value="TreeGrafter"/>
</dbReference>
<dbReference type="PRINTS" id="PR00033">
    <property type="entry name" value="HTHASNC"/>
</dbReference>
<dbReference type="PANTHER" id="PTHR30154">
    <property type="entry name" value="LEUCINE-RESPONSIVE REGULATORY PROTEIN"/>
    <property type="match status" value="1"/>
</dbReference>
<evidence type="ECO:0000256" key="2">
    <source>
        <dbReference type="ARBA" id="ARBA00023125"/>
    </source>
</evidence>
<dbReference type="SUPFAM" id="SSF54909">
    <property type="entry name" value="Dimeric alpha+beta barrel"/>
    <property type="match status" value="1"/>
</dbReference>
<dbReference type="InterPro" id="IPR000485">
    <property type="entry name" value="AsnC-type_HTH_dom"/>
</dbReference>
<dbReference type="Proteomes" id="UP000317881">
    <property type="component" value="Unassembled WGS sequence"/>
</dbReference>
<evidence type="ECO:0000256" key="1">
    <source>
        <dbReference type="ARBA" id="ARBA00023015"/>
    </source>
</evidence>
<protein>
    <submittedName>
        <fullName evidence="5">AsnC family transcriptional regulator</fullName>
    </submittedName>
</protein>
<dbReference type="Gene3D" id="3.30.70.920">
    <property type="match status" value="1"/>
</dbReference>
<keyword evidence="3" id="KW-0804">Transcription</keyword>
<dbReference type="Pfam" id="PF13412">
    <property type="entry name" value="HTH_24"/>
    <property type="match status" value="1"/>
</dbReference>
<evidence type="ECO:0000313" key="6">
    <source>
        <dbReference type="Proteomes" id="UP000317881"/>
    </source>
</evidence>
<dbReference type="InterPro" id="IPR011991">
    <property type="entry name" value="ArsR-like_HTH"/>
</dbReference>
<dbReference type="AlphaFoldDB" id="A0A4Y3VTT6"/>
<keyword evidence="6" id="KW-1185">Reference proteome</keyword>
<proteinExistence type="predicted"/>
<organism evidence="5 6">
    <name type="scientific">Streptomyces spinoverrucosus</name>
    <dbReference type="NCBI Taxonomy" id="284043"/>
    <lineage>
        <taxon>Bacteria</taxon>
        <taxon>Bacillati</taxon>
        <taxon>Actinomycetota</taxon>
        <taxon>Actinomycetes</taxon>
        <taxon>Kitasatosporales</taxon>
        <taxon>Streptomycetaceae</taxon>
        <taxon>Streptomyces</taxon>
    </lineage>
</organism>
<dbReference type="InterPro" id="IPR019888">
    <property type="entry name" value="Tscrpt_reg_AsnC-like"/>
</dbReference>
<name>A0A4Y3VTT6_9ACTN</name>
<feature type="domain" description="HTH asnC-type" evidence="4">
    <location>
        <begin position="7"/>
        <end position="68"/>
    </location>
</feature>
<dbReference type="PROSITE" id="PS50956">
    <property type="entry name" value="HTH_ASNC_2"/>
    <property type="match status" value="1"/>
</dbReference>
<dbReference type="Gene3D" id="1.10.10.10">
    <property type="entry name" value="Winged helix-like DNA-binding domain superfamily/Winged helix DNA-binding domain"/>
    <property type="match status" value="1"/>
</dbReference>
<evidence type="ECO:0000259" key="4">
    <source>
        <dbReference type="PROSITE" id="PS50956"/>
    </source>
</evidence>
<keyword evidence="1" id="KW-0805">Transcription regulation</keyword>
<dbReference type="EMBL" id="BJND01000063">
    <property type="protein sequence ID" value="GEC09069.1"/>
    <property type="molecule type" value="Genomic_DNA"/>
</dbReference>
<reference evidence="5 6" key="1">
    <citation type="submission" date="2019-06" db="EMBL/GenBank/DDBJ databases">
        <title>Whole genome shotgun sequence of Streptomyces spinoverrucosus NBRC 14228.</title>
        <authorList>
            <person name="Hosoyama A."/>
            <person name="Uohara A."/>
            <person name="Ohji S."/>
            <person name="Ichikawa N."/>
        </authorList>
    </citation>
    <scope>NUCLEOTIDE SEQUENCE [LARGE SCALE GENOMIC DNA]</scope>
    <source>
        <strain evidence="5 6">NBRC 14228</strain>
    </source>
</reference>
<dbReference type="CDD" id="cd00090">
    <property type="entry name" value="HTH_ARSR"/>
    <property type="match status" value="1"/>
</dbReference>
<dbReference type="SUPFAM" id="SSF46785">
    <property type="entry name" value="Winged helix' DNA-binding domain"/>
    <property type="match status" value="1"/>
</dbReference>
<dbReference type="SMART" id="SM00344">
    <property type="entry name" value="HTH_ASNC"/>
    <property type="match status" value="1"/>
</dbReference>
<comment type="caution">
    <text evidence="5">The sequence shown here is derived from an EMBL/GenBank/DDBJ whole genome shotgun (WGS) entry which is preliminary data.</text>
</comment>
<dbReference type="GO" id="GO:0005829">
    <property type="term" value="C:cytosol"/>
    <property type="evidence" value="ECO:0007669"/>
    <property type="project" value="TreeGrafter"/>
</dbReference>
<dbReference type="InterPro" id="IPR036390">
    <property type="entry name" value="WH_DNA-bd_sf"/>
</dbReference>
<dbReference type="InterPro" id="IPR011008">
    <property type="entry name" value="Dimeric_a/b-barrel"/>
</dbReference>
<sequence length="156" mass="17550">MGRELPIDRVDREILAELQKDGRQTITELSEKVRLSISRCQRRLRELERAGVIRGYKAVLDPEAMGLGFEALVFVTLQREDQSTLAAFDEAVAAIPNVLQAQRLFGDPDCLLHVVAVDLADYRKLYEGQLTRLPGVQKLTSTIVMKHIVEARPLPT</sequence>
<dbReference type="PANTHER" id="PTHR30154:SF34">
    <property type="entry name" value="TRANSCRIPTIONAL REGULATOR AZLB"/>
    <property type="match status" value="1"/>
</dbReference>
<dbReference type="Pfam" id="PF01037">
    <property type="entry name" value="AsnC_trans_reg"/>
    <property type="match status" value="1"/>
</dbReference>
<gene>
    <name evidence="5" type="ORF">SSP24_67240</name>
</gene>
<evidence type="ECO:0000313" key="5">
    <source>
        <dbReference type="EMBL" id="GEC09069.1"/>
    </source>
</evidence>
<dbReference type="InterPro" id="IPR019887">
    <property type="entry name" value="Tscrpt_reg_AsnC/Lrp_C"/>
</dbReference>
<evidence type="ECO:0000256" key="3">
    <source>
        <dbReference type="ARBA" id="ARBA00023163"/>
    </source>
</evidence>